<evidence type="ECO:0000313" key="2">
    <source>
        <dbReference type="EMBL" id="SMO74798.1"/>
    </source>
</evidence>
<feature type="domain" description="Methyltransferase type 11" evidence="1">
    <location>
        <begin position="52"/>
        <end position="148"/>
    </location>
</feature>
<keyword evidence="2" id="KW-0808">Transferase</keyword>
<dbReference type="InterPro" id="IPR013216">
    <property type="entry name" value="Methyltransf_11"/>
</dbReference>
<dbReference type="Pfam" id="PF08241">
    <property type="entry name" value="Methyltransf_11"/>
    <property type="match status" value="1"/>
</dbReference>
<evidence type="ECO:0000259" key="1">
    <source>
        <dbReference type="Pfam" id="PF08241"/>
    </source>
</evidence>
<dbReference type="Gene3D" id="3.40.50.150">
    <property type="entry name" value="Vaccinia Virus protein VP39"/>
    <property type="match status" value="1"/>
</dbReference>
<dbReference type="PANTHER" id="PTHR42912">
    <property type="entry name" value="METHYLTRANSFERASE"/>
    <property type="match status" value="1"/>
</dbReference>
<dbReference type="PANTHER" id="PTHR42912:SF93">
    <property type="entry name" value="N6-ADENOSINE-METHYLTRANSFERASE TMT1A"/>
    <property type="match status" value="1"/>
</dbReference>
<dbReference type="GO" id="GO:0008757">
    <property type="term" value="F:S-adenosylmethionine-dependent methyltransferase activity"/>
    <property type="evidence" value="ECO:0007669"/>
    <property type="project" value="InterPro"/>
</dbReference>
<reference evidence="2 3" key="1">
    <citation type="submission" date="2017-05" db="EMBL/GenBank/DDBJ databases">
        <authorList>
            <person name="Varghese N."/>
            <person name="Submissions S."/>
        </authorList>
    </citation>
    <scope>NUCLEOTIDE SEQUENCE [LARGE SCALE GENOMIC DNA]</scope>
    <source>
        <strain evidence="2 3">DSM 28009</strain>
    </source>
</reference>
<keyword evidence="3" id="KW-1185">Reference proteome</keyword>
<organism evidence="2 3">
    <name type="scientific">Ruegeria faecimaris</name>
    <dbReference type="NCBI Taxonomy" id="686389"/>
    <lineage>
        <taxon>Bacteria</taxon>
        <taxon>Pseudomonadati</taxon>
        <taxon>Pseudomonadota</taxon>
        <taxon>Alphaproteobacteria</taxon>
        <taxon>Rhodobacterales</taxon>
        <taxon>Roseobacteraceae</taxon>
        <taxon>Ruegeria</taxon>
    </lineage>
</organism>
<dbReference type="GO" id="GO:0032259">
    <property type="term" value="P:methylation"/>
    <property type="evidence" value="ECO:0007669"/>
    <property type="project" value="UniProtKB-KW"/>
</dbReference>
<gene>
    <name evidence="2" type="ORF">SAMN06265380_107156</name>
</gene>
<evidence type="ECO:0000313" key="3">
    <source>
        <dbReference type="Proteomes" id="UP000319555"/>
    </source>
</evidence>
<dbReference type="InterPro" id="IPR050508">
    <property type="entry name" value="Methyltransf_Superfamily"/>
</dbReference>
<dbReference type="Proteomes" id="UP000319555">
    <property type="component" value="Unassembled WGS sequence"/>
</dbReference>
<dbReference type="EMBL" id="FXTE01000007">
    <property type="protein sequence ID" value="SMO74798.1"/>
    <property type="molecule type" value="Genomic_DNA"/>
</dbReference>
<dbReference type="OrthoDB" id="65624at2"/>
<dbReference type="CDD" id="cd02440">
    <property type="entry name" value="AdoMet_MTases"/>
    <property type="match status" value="1"/>
</dbReference>
<protein>
    <submittedName>
        <fullName evidence="2">Methyltransferase domain-containing protein</fullName>
    </submittedName>
</protein>
<accession>A0A521DT51</accession>
<sequence>MADPYSDLGAQDTALQERIATAMEVRCLEPAQIAIRKAYMENLRLPKGARALELGSGTGHVTRDLLELAGAATAHGIEPSPVMVARAQKSFGDDDRLSFDIGDAKNTGFESETFDLVLMHTLLCHVPGPEDVVQEAFRLLKPGGVLAICDGDYSTATAQIADFDPLDQLIKFMINQNVTNLWIMRQISGILVDAGFQLGARKGHGYVAEGEATYFLTVIERGAERMVEEGLLFSETAEALKSEAKRRVSAKMFFGFMSYVSQIANKPKIV</sequence>
<dbReference type="AlphaFoldDB" id="A0A521DT51"/>
<keyword evidence="2" id="KW-0489">Methyltransferase</keyword>
<name>A0A521DT51_9RHOB</name>
<dbReference type="SUPFAM" id="SSF53335">
    <property type="entry name" value="S-adenosyl-L-methionine-dependent methyltransferases"/>
    <property type="match status" value="1"/>
</dbReference>
<proteinExistence type="predicted"/>
<dbReference type="InterPro" id="IPR029063">
    <property type="entry name" value="SAM-dependent_MTases_sf"/>
</dbReference>